<keyword evidence="2" id="KW-1185">Reference proteome</keyword>
<evidence type="ECO:0000313" key="1">
    <source>
        <dbReference type="EMBL" id="CAG8811229.1"/>
    </source>
</evidence>
<evidence type="ECO:0000313" key="2">
    <source>
        <dbReference type="Proteomes" id="UP000789901"/>
    </source>
</evidence>
<sequence length="244" mass="28400">MLVACGRLKTIKKSDIFDEYQRNIQKQIFLKKDVQYEEAMKRFENEKRPPEEGGSEEIQKFFSNTKNVIAFSQSVYQIMSNISYINDKSRNVVFLNALKTNLCDHEMIYEAFKDSINVIDLGHSAPILSFILDFDDPQNRETTFSTETEEFLMKYAKNKEAPSIDIFDITSTYELIRRFCSFKLQHNAQLQNHRRGNKMDEGTWAKATVDSFIEAISNDVHEKNISRMDISILTPNPPLVENKN</sequence>
<feature type="non-terminal residue" evidence="1">
    <location>
        <position position="244"/>
    </location>
</feature>
<accession>A0ABN7W1F6</accession>
<dbReference type="Proteomes" id="UP000789901">
    <property type="component" value="Unassembled WGS sequence"/>
</dbReference>
<dbReference type="EMBL" id="CAJVQB010027818">
    <property type="protein sequence ID" value="CAG8811229.1"/>
    <property type="molecule type" value="Genomic_DNA"/>
</dbReference>
<comment type="caution">
    <text evidence="1">The sequence shown here is derived from an EMBL/GenBank/DDBJ whole genome shotgun (WGS) entry which is preliminary data.</text>
</comment>
<gene>
    <name evidence="1" type="ORF">GMARGA_LOCUS25291</name>
</gene>
<proteinExistence type="predicted"/>
<name>A0ABN7W1F6_GIGMA</name>
<reference evidence="1 2" key="1">
    <citation type="submission" date="2021-06" db="EMBL/GenBank/DDBJ databases">
        <authorList>
            <person name="Kallberg Y."/>
            <person name="Tangrot J."/>
            <person name="Rosling A."/>
        </authorList>
    </citation>
    <scope>NUCLEOTIDE SEQUENCE [LARGE SCALE GENOMIC DNA]</scope>
    <source>
        <strain evidence="1 2">120-4 pot B 10/14</strain>
    </source>
</reference>
<organism evidence="1 2">
    <name type="scientific">Gigaspora margarita</name>
    <dbReference type="NCBI Taxonomy" id="4874"/>
    <lineage>
        <taxon>Eukaryota</taxon>
        <taxon>Fungi</taxon>
        <taxon>Fungi incertae sedis</taxon>
        <taxon>Mucoromycota</taxon>
        <taxon>Glomeromycotina</taxon>
        <taxon>Glomeromycetes</taxon>
        <taxon>Diversisporales</taxon>
        <taxon>Gigasporaceae</taxon>
        <taxon>Gigaspora</taxon>
    </lineage>
</organism>
<protein>
    <submittedName>
        <fullName evidence="1">8785_t:CDS:1</fullName>
    </submittedName>
</protein>